<evidence type="ECO:0000259" key="11">
    <source>
        <dbReference type="PROSITE" id="PS51755"/>
    </source>
</evidence>
<comment type="function">
    <text evidence="7">May play the central regulatory role in sporulation. It may be an element of the effector pathway responsible for the activation of sporulation genes in response to nutritional stress. Spo0A may act in concert with spo0H (a sigma factor) to control the expression of some genes that are critical to the sporulation process.</text>
</comment>
<feature type="domain" description="OmpR/PhoB-type" evidence="11">
    <location>
        <begin position="124"/>
        <end position="221"/>
    </location>
</feature>
<dbReference type="Gene3D" id="1.10.10.10">
    <property type="entry name" value="Winged helix-like DNA-binding domain superfamily/Winged helix DNA-binding domain"/>
    <property type="match status" value="1"/>
</dbReference>
<evidence type="ECO:0000256" key="4">
    <source>
        <dbReference type="ARBA" id="ARBA00023015"/>
    </source>
</evidence>
<dbReference type="Pfam" id="PF00486">
    <property type="entry name" value="Trans_reg_C"/>
    <property type="match status" value="1"/>
</dbReference>
<dbReference type="EMBL" id="AWQQ01000095">
    <property type="protein sequence ID" value="PHJ37289.1"/>
    <property type="molecule type" value="Genomic_DNA"/>
</dbReference>
<dbReference type="GO" id="GO:0005829">
    <property type="term" value="C:cytosol"/>
    <property type="evidence" value="ECO:0007669"/>
    <property type="project" value="TreeGrafter"/>
</dbReference>
<dbReference type="InterPro" id="IPR011006">
    <property type="entry name" value="CheY-like_superfamily"/>
</dbReference>
<dbReference type="PROSITE" id="PS51755">
    <property type="entry name" value="OMPR_PHOB"/>
    <property type="match status" value="1"/>
</dbReference>
<name>A0A2C6M879_9FIRM</name>
<comment type="caution">
    <text evidence="12">The sequence shown here is derived from an EMBL/GenBank/DDBJ whole genome shotgun (WGS) entry which is preliminary data.</text>
</comment>
<dbReference type="InterPro" id="IPR039420">
    <property type="entry name" value="WalR-like"/>
</dbReference>
<dbReference type="PANTHER" id="PTHR48111">
    <property type="entry name" value="REGULATOR OF RPOS"/>
    <property type="match status" value="1"/>
</dbReference>
<accession>A0A2C6M879</accession>
<dbReference type="AlphaFoldDB" id="A0A2C6M879"/>
<dbReference type="FunFam" id="3.40.50.2300:FF:000001">
    <property type="entry name" value="DNA-binding response regulator PhoB"/>
    <property type="match status" value="1"/>
</dbReference>
<dbReference type="PANTHER" id="PTHR48111:SF22">
    <property type="entry name" value="REGULATOR OF RPOS"/>
    <property type="match status" value="1"/>
</dbReference>
<keyword evidence="6" id="KW-0804">Transcription</keyword>
<evidence type="ECO:0000256" key="1">
    <source>
        <dbReference type="ARBA" id="ARBA00018672"/>
    </source>
</evidence>
<feature type="domain" description="Response regulatory" evidence="10">
    <location>
        <begin position="4"/>
        <end position="117"/>
    </location>
</feature>
<dbReference type="SMART" id="SM00862">
    <property type="entry name" value="Trans_reg_C"/>
    <property type="match status" value="1"/>
</dbReference>
<organism evidence="12 13">
    <name type="scientific">Desulforamulus profundi</name>
    <dbReference type="NCBI Taxonomy" id="1383067"/>
    <lineage>
        <taxon>Bacteria</taxon>
        <taxon>Bacillati</taxon>
        <taxon>Bacillota</taxon>
        <taxon>Clostridia</taxon>
        <taxon>Eubacteriales</taxon>
        <taxon>Peptococcaceae</taxon>
        <taxon>Desulforamulus</taxon>
    </lineage>
</organism>
<dbReference type="CDD" id="cd00383">
    <property type="entry name" value="trans_reg_C"/>
    <property type="match status" value="1"/>
</dbReference>
<dbReference type="InterPro" id="IPR001789">
    <property type="entry name" value="Sig_transdc_resp-reg_receiver"/>
</dbReference>
<dbReference type="GO" id="GO:0006355">
    <property type="term" value="P:regulation of DNA-templated transcription"/>
    <property type="evidence" value="ECO:0007669"/>
    <property type="project" value="InterPro"/>
</dbReference>
<evidence type="ECO:0000256" key="6">
    <source>
        <dbReference type="ARBA" id="ARBA00023163"/>
    </source>
</evidence>
<dbReference type="SUPFAM" id="SSF52172">
    <property type="entry name" value="CheY-like"/>
    <property type="match status" value="1"/>
</dbReference>
<dbReference type="GO" id="GO:0032993">
    <property type="term" value="C:protein-DNA complex"/>
    <property type="evidence" value="ECO:0007669"/>
    <property type="project" value="TreeGrafter"/>
</dbReference>
<keyword evidence="4" id="KW-0805">Transcription regulation</keyword>
<evidence type="ECO:0000259" key="10">
    <source>
        <dbReference type="PROSITE" id="PS50110"/>
    </source>
</evidence>
<dbReference type="Gene3D" id="3.40.50.2300">
    <property type="match status" value="1"/>
</dbReference>
<gene>
    <name evidence="12" type="ORF">P378_16630</name>
</gene>
<dbReference type="Pfam" id="PF00072">
    <property type="entry name" value="Response_reg"/>
    <property type="match status" value="1"/>
</dbReference>
<feature type="DNA-binding region" description="OmpR/PhoB-type" evidence="9">
    <location>
        <begin position="124"/>
        <end position="221"/>
    </location>
</feature>
<dbReference type="CDD" id="cd17574">
    <property type="entry name" value="REC_OmpR"/>
    <property type="match status" value="1"/>
</dbReference>
<keyword evidence="5 9" id="KW-0238">DNA-binding</keyword>
<evidence type="ECO:0000256" key="5">
    <source>
        <dbReference type="ARBA" id="ARBA00023125"/>
    </source>
</evidence>
<dbReference type="GO" id="GO:0000976">
    <property type="term" value="F:transcription cis-regulatory region binding"/>
    <property type="evidence" value="ECO:0007669"/>
    <property type="project" value="TreeGrafter"/>
</dbReference>
<evidence type="ECO:0000256" key="2">
    <source>
        <dbReference type="ARBA" id="ARBA00022553"/>
    </source>
</evidence>
<feature type="modified residue" description="4-aspartylphosphate" evidence="8">
    <location>
        <position position="53"/>
    </location>
</feature>
<dbReference type="InterPro" id="IPR036388">
    <property type="entry name" value="WH-like_DNA-bd_sf"/>
</dbReference>
<dbReference type="GO" id="GO:0000156">
    <property type="term" value="F:phosphorelay response regulator activity"/>
    <property type="evidence" value="ECO:0007669"/>
    <property type="project" value="TreeGrafter"/>
</dbReference>
<dbReference type="PROSITE" id="PS50110">
    <property type="entry name" value="RESPONSE_REGULATORY"/>
    <property type="match status" value="1"/>
</dbReference>
<evidence type="ECO:0000256" key="3">
    <source>
        <dbReference type="ARBA" id="ARBA00023012"/>
    </source>
</evidence>
<dbReference type="Gene3D" id="6.10.250.690">
    <property type="match status" value="1"/>
</dbReference>
<proteinExistence type="predicted"/>
<protein>
    <recommendedName>
        <fullName evidence="1">Stage 0 sporulation protein A homolog</fullName>
    </recommendedName>
</protein>
<reference evidence="12 13" key="1">
    <citation type="submission" date="2013-09" db="EMBL/GenBank/DDBJ databases">
        <title>Biodegradation of hydrocarbons in the deep terrestrial subsurface : characterization of a microbial consortium composed of two Desulfotomaculum species originating from a deep geological formation.</title>
        <authorList>
            <person name="Aullo T."/>
            <person name="Berlendis S."/>
            <person name="Lascourreges J.-F."/>
            <person name="Dessort D."/>
            <person name="Saint-Laurent S."/>
            <person name="Schraauwers B."/>
            <person name="Mas J."/>
            <person name="Magot M."/>
            <person name="Ranchou-Peyruse A."/>
        </authorList>
    </citation>
    <scope>NUCLEOTIDE SEQUENCE [LARGE SCALE GENOMIC DNA]</scope>
    <source>
        <strain evidence="12 13">Bs107</strain>
    </source>
</reference>
<keyword evidence="3" id="KW-0902">Two-component regulatory system</keyword>
<dbReference type="SMART" id="SM00448">
    <property type="entry name" value="REC"/>
    <property type="match status" value="1"/>
</dbReference>
<keyword evidence="13" id="KW-1185">Reference proteome</keyword>
<evidence type="ECO:0000256" key="9">
    <source>
        <dbReference type="PROSITE-ProRule" id="PRU01091"/>
    </source>
</evidence>
<keyword evidence="2 8" id="KW-0597">Phosphoprotein</keyword>
<dbReference type="InterPro" id="IPR001867">
    <property type="entry name" value="OmpR/PhoB-type_DNA-bd"/>
</dbReference>
<evidence type="ECO:0000256" key="8">
    <source>
        <dbReference type="PROSITE-ProRule" id="PRU00169"/>
    </source>
</evidence>
<sequence length="224" mass="25969">MRLKILIVEDEINIAEFIKLELEHEGYETDIAYDGREALNKVKKCLFDIILLDVMIPYINGVDICKKVREFSNIPIIMLTAKSDLTDKVLGLDSGANDYITKPFRIEELFARIRVVTRNQTQNLNKLSVGKLTICTNSYQVFLEEKEISLTKKEYDLLYQLILNKNIVMSREKLLQNVWDENYYGDSNVVDVTIKHLRTKIFDDKGIIINTIRGIGYVIKDVKD</sequence>
<evidence type="ECO:0000256" key="7">
    <source>
        <dbReference type="ARBA" id="ARBA00024867"/>
    </source>
</evidence>
<evidence type="ECO:0000313" key="13">
    <source>
        <dbReference type="Proteomes" id="UP000222564"/>
    </source>
</evidence>
<dbReference type="FunFam" id="1.10.10.10:FF:000018">
    <property type="entry name" value="DNA-binding response regulator ResD"/>
    <property type="match status" value="1"/>
</dbReference>
<evidence type="ECO:0000313" key="12">
    <source>
        <dbReference type="EMBL" id="PHJ37289.1"/>
    </source>
</evidence>
<dbReference type="Proteomes" id="UP000222564">
    <property type="component" value="Unassembled WGS sequence"/>
</dbReference>